<protein>
    <submittedName>
        <fullName evidence="2">Uncharacterized protein</fullName>
    </submittedName>
</protein>
<dbReference type="AlphaFoldDB" id="A0A4Y7T3R3"/>
<dbReference type="EMBL" id="QPFP01000032">
    <property type="protein sequence ID" value="TEB28568.1"/>
    <property type="molecule type" value="Genomic_DNA"/>
</dbReference>
<evidence type="ECO:0000313" key="3">
    <source>
        <dbReference type="Proteomes" id="UP000298030"/>
    </source>
</evidence>
<feature type="region of interest" description="Disordered" evidence="1">
    <location>
        <begin position="104"/>
        <end position="160"/>
    </location>
</feature>
<gene>
    <name evidence="2" type="ORF">FA13DRAFT_1711852</name>
</gene>
<dbReference type="Proteomes" id="UP000298030">
    <property type="component" value="Unassembled WGS sequence"/>
</dbReference>
<keyword evidence="3" id="KW-1185">Reference proteome</keyword>
<name>A0A4Y7T3R3_COPMI</name>
<comment type="caution">
    <text evidence="2">The sequence shown here is derived from an EMBL/GenBank/DDBJ whole genome shotgun (WGS) entry which is preliminary data.</text>
</comment>
<sequence length="231" mass="25657">MDQAEWRTDAPVKNKDLFYHLRHVPPSPPPSCPSPTGEKSEEAFSEVDCDDRRITVEELQHLHYERGDVGIFFAWLYPDFLSSLVSCYLTFPLSLRTRNEAMRLPPPVPSPIHRREVGQGARRRHGGGGSREKLSEVEATTPRKRDSEAPTAARRVTRAGGAGPKEARVIIASEFAALSWAVMSNFRIASLSGGLATVHIVQNLKSTYLDSAAAQYHQLLLLQAPPTFERG</sequence>
<evidence type="ECO:0000256" key="1">
    <source>
        <dbReference type="SAM" id="MobiDB-lite"/>
    </source>
</evidence>
<organism evidence="2 3">
    <name type="scientific">Coprinellus micaceus</name>
    <name type="common">Glistening ink-cap mushroom</name>
    <name type="synonym">Coprinus micaceus</name>
    <dbReference type="NCBI Taxonomy" id="71717"/>
    <lineage>
        <taxon>Eukaryota</taxon>
        <taxon>Fungi</taxon>
        <taxon>Dikarya</taxon>
        <taxon>Basidiomycota</taxon>
        <taxon>Agaricomycotina</taxon>
        <taxon>Agaricomycetes</taxon>
        <taxon>Agaricomycetidae</taxon>
        <taxon>Agaricales</taxon>
        <taxon>Agaricineae</taxon>
        <taxon>Psathyrellaceae</taxon>
        <taxon>Coprinellus</taxon>
    </lineage>
</organism>
<feature type="compositionally biased region" description="Basic and acidic residues" evidence="1">
    <location>
        <begin position="130"/>
        <end position="148"/>
    </location>
</feature>
<reference evidence="2 3" key="1">
    <citation type="journal article" date="2019" name="Nat. Ecol. Evol.">
        <title>Megaphylogeny resolves global patterns of mushroom evolution.</title>
        <authorList>
            <person name="Varga T."/>
            <person name="Krizsan K."/>
            <person name="Foldi C."/>
            <person name="Dima B."/>
            <person name="Sanchez-Garcia M."/>
            <person name="Sanchez-Ramirez S."/>
            <person name="Szollosi G.J."/>
            <person name="Szarkandi J.G."/>
            <person name="Papp V."/>
            <person name="Albert L."/>
            <person name="Andreopoulos W."/>
            <person name="Angelini C."/>
            <person name="Antonin V."/>
            <person name="Barry K.W."/>
            <person name="Bougher N.L."/>
            <person name="Buchanan P."/>
            <person name="Buyck B."/>
            <person name="Bense V."/>
            <person name="Catcheside P."/>
            <person name="Chovatia M."/>
            <person name="Cooper J."/>
            <person name="Damon W."/>
            <person name="Desjardin D."/>
            <person name="Finy P."/>
            <person name="Geml J."/>
            <person name="Haridas S."/>
            <person name="Hughes K."/>
            <person name="Justo A."/>
            <person name="Karasinski D."/>
            <person name="Kautmanova I."/>
            <person name="Kiss B."/>
            <person name="Kocsube S."/>
            <person name="Kotiranta H."/>
            <person name="LaButti K.M."/>
            <person name="Lechner B.E."/>
            <person name="Liimatainen K."/>
            <person name="Lipzen A."/>
            <person name="Lukacs Z."/>
            <person name="Mihaltcheva S."/>
            <person name="Morgado L.N."/>
            <person name="Niskanen T."/>
            <person name="Noordeloos M.E."/>
            <person name="Ohm R.A."/>
            <person name="Ortiz-Santana B."/>
            <person name="Ovrebo C."/>
            <person name="Racz N."/>
            <person name="Riley R."/>
            <person name="Savchenko A."/>
            <person name="Shiryaev A."/>
            <person name="Soop K."/>
            <person name="Spirin V."/>
            <person name="Szebenyi C."/>
            <person name="Tomsovsky M."/>
            <person name="Tulloss R.E."/>
            <person name="Uehling J."/>
            <person name="Grigoriev I.V."/>
            <person name="Vagvolgyi C."/>
            <person name="Papp T."/>
            <person name="Martin F.M."/>
            <person name="Miettinen O."/>
            <person name="Hibbett D.S."/>
            <person name="Nagy L.G."/>
        </authorList>
    </citation>
    <scope>NUCLEOTIDE SEQUENCE [LARGE SCALE GENOMIC DNA]</scope>
    <source>
        <strain evidence="2 3">FP101781</strain>
    </source>
</reference>
<proteinExistence type="predicted"/>
<evidence type="ECO:0000313" key="2">
    <source>
        <dbReference type="EMBL" id="TEB28568.1"/>
    </source>
</evidence>
<feature type="region of interest" description="Disordered" evidence="1">
    <location>
        <begin position="23"/>
        <end position="45"/>
    </location>
</feature>
<accession>A0A4Y7T3R3</accession>